<gene>
    <name evidence="1" type="ORF">Nepgr_032656</name>
</gene>
<proteinExistence type="predicted"/>
<protein>
    <submittedName>
        <fullName evidence="1">Uncharacterized protein</fullName>
    </submittedName>
</protein>
<organism evidence="1 2">
    <name type="scientific">Nepenthes gracilis</name>
    <name type="common">Slender pitcher plant</name>
    <dbReference type="NCBI Taxonomy" id="150966"/>
    <lineage>
        <taxon>Eukaryota</taxon>
        <taxon>Viridiplantae</taxon>
        <taxon>Streptophyta</taxon>
        <taxon>Embryophyta</taxon>
        <taxon>Tracheophyta</taxon>
        <taxon>Spermatophyta</taxon>
        <taxon>Magnoliopsida</taxon>
        <taxon>eudicotyledons</taxon>
        <taxon>Gunneridae</taxon>
        <taxon>Pentapetalae</taxon>
        <taxon>Caryophyllales</taxon>
        <taxon>Nepenthaceae</taxon>
        <taxon>Nepenthes</taxon>
    </lineage>
</organism>
<dbReference type="AlphaFoldDB" id="A0AAD3TJ17"/>
<accession>A0AAD3TJ17</accession>
<keyword evidence="2" id="KW-1185">Reference proteome</keyword>
<dbReference type="Proteomes" id="UP001279734">
    <property type="component" value="Unassembled WGS sequence"/>
</dbReference>
<sequence>MCLRKQLVEIKAQHCLDLQLPSCSQAARDSVPDETSPGSEAAVQDVKLHGVAVPPSCPQGLSVGWTDDDLFAKQAVVGWRTCPVFAWWLLILWEDGIPLHNGVITAYDLQ</sequence>
<dbReference type="EMBL" id="BSYO01000039">
    <property type="protein sequence ID" value="GMH30813.1"/>
    <property type="molecule type" value="Genomic_DNA"/>
</dbReference>
<evidence type="ECO:0000313" key="2">
    <source>
        <dbReference type="Proteomes" id="UP001279734"/>
    </source>
</evidence>
<comment type="caution">
    <text evidence="1">The sequence shown here is derived from an EMBL/GenBank/DDBJ whole genome shotgun (WGS) entry which is preliminary data.</text>
</comment>
<name>A0AAD3TJ17_NEPGR</name>
<evidence type="ECO:0000313" key="1">
    <source>
        <dbReference type="EMBL" id="GMH30813.1"/>
    </source>
</evidence>
<reference evidence="1" key="1">
    <citation type="submission" date="2023-05" db="EMBL/GenBank/DDBJ databases">
        <title>Nepenthes gracilis genome sequencing.</title>
        <authorList>
            <person name="Fukushima K."/>
        </authorList>
    </citation>
    <scope>NUCLEOTIDE SEQUENCE</scope>
    <source>
        <strain evidence="1">SING2019-196</strain>
    </source>
</reference>